<comment type="caution">
    <text evidence="2">The sequence shown here is derived from an EMBL/GenBank/DDBJ whole genome shotgun (WGS) entry which is preliminary data.</text>
</comment>
<dbReference type="SMART" id="SM00347">
    <property type="entry name" value="HTH_MARR"/>
    <property type="match status" value="1"/>
</dbReference>
<organism evidence="2 3">
    <name type="scientific">Sporocytophaga myxococcoides</name>
    <dbReference type="NCBI Taxonomy" id="153721"/>
    <lineage>
        <taxon>Bacteria</taxon>
        <taxon>Pseudomonadati</taxon>
        <taxon>Bacteroidota</taxon>
        <taxon>Cytophagia</taxon>
        <taxon>Cytophagales</taxon>
        <taxon>Cytophagaceae</taxon>
        <taxon>Sporocytophaga</taxon>
    </lineage>
</organism>
<sequence length="149" mass="17379">MKIEEAIKQKKFNNSQERAWINLIYTYNQLSGKLEELFKRFDLTHQQYNVLRILRGKHPESACCGAIKEVMLDKNPDLTRLCDRLLSKGLVDRFVNEENRRQVNVGITEKGLKLLEEMEPIMKENSKIAENLTEEEANTLSDLLDKLRG</sequence>
<dbReference type="eggNOG" id="COG1846">
    <property type="taxonomic scope" value="Bacteria"/>
</dbReference>
<proteinExistence type="predicted"/>
<evidence type="ECO:0000313" key="2">
    <source>
        <dbReference type="EMBL" id="GAL84402.1"/>
    </source>
</evidence>
<keyword evidence="3" id="KW-1185">Reference proteome</keyword>
<dbReference type="GO" id="GO:0006950">
    <property type="term" value="P:response to stress"/>
    <property type="evidence" value="ECO:0007669"/>
    <property type="project" value="TreeGrafter"/>
</dbReference>
<evidence type="ECO:0000313" key="3">
    <source>
        <dbReference type="Proteomes" id="UP000030185"/>
    </source>
</evidence>
<dbReference type="PRINTS" id="PR00598">
    <property type="entry name" value="HTHMARR"/>
</dbReference>
<protein>
    <recommendedName>
        <fullName evidence="1">HTH marR-type domain-containing protein</fullName>
    </recommendedName>
</protein>
<feature type="domain" description="HTH marR-type" evidence="1">
    <location>
        <begin position="1"/>
        <end position="149"/>
    </location>
</feature>
<dbReference type="PROSITE" id="PS50995">
    <property type="entry name" value="HTH_MARR_2"/>
    <property type="match status" value="1"/>
</dbReference>
<dbReference type="InterPro" id="IPR036388">
    <property type="entry name" value="WH-like_DNA-bd_sf"/>
</dbReference>
<accession>A0A098LDA3</accession>
<dbReference type="RefSeq" id="WP_045460908.1">
    <property type="nucleotide sequence ID" value="NZ_BBLT01000002.1"/>
</dbReference>
<name>A0A098LDA3_9BACT</name>
<dbReference type="OrthoDB" id="763883at2"/>
<dbReference type="Gene3D" id="1.10.10.10">
    <property type="entry name" value="Winged helix-like DNA-binding domain superfamily/Winged helix DNA-binding domain"/>
    <property type="match status" value="1"/>
</dbReference>
<dbReference type="InterPro" id="IPR039422">
    <property type="entry name" value="MarR/SlyA-like"/>
</dbReference>
<dbReference type="STRING" id="153721.MYP_1630"/>
<dbReference type="PANTHER" id="PTHR33164">
    <property type="entry name" value="TRANSCRIPTIONAL REGULATOR, MARR FAMILY"/>
    <property type="match status" value="1"/>
</dbReference>
<reference evidence="2 3" key="1">
    <citation type="submission" date="2014-09" db="EMBL/GenBank/DDBJ databases">
        <title>Sporocytophaga myxococcoides PG-01 genome sequencing.</title>
        <authorList>
            <person name="Liu L."/>
            <person name="Gao P.J."/>
            <person name="Chen G.J."/>
            <person name="Wang L.S."/>
        </authorList>
    </citation>
    <scope>NUCLEOTIDE SEQUENCE [LARGE SCALE GENOMIC DNA]</scope>
    <source>
        <strain evidence="2 3">PG-01</strain>
    </source>
</reference>
<gene>
    <name evidence="2" type="ORF">MYP_1630</name>
</gene>
<dbReference type="EMBL" id="BBLT01000002">
    <property type="protein sequence ID" value="GAL84402.1"/>
    <property type="molecule type" value="Genomic_DNA"/>
</dbReference>
<dbReference type="AlphaFoldDB" id="A0A098LDA3"/>
<dbReference type="PANTHER" id="PTHR33164:SF101">
    <property type="entry name" value="TRANSCRIPTIONAL REPRESSOR MPRA"/>
    <property type="match status" value="1"/>
</dbReference>
<evidence type="ECO:0000259" key="1">
    <source>
        <dbReference type="PROSITE" id="PS50995"/>
    </source>
</evidence>
<dbReference type="GO" id="GO:0003700">
    <property type="term" value="F:DNA-binding transcription factor activity"/>
    <property type="evidence" value="ECO:0007669"/>
    <property type="project" value="InterPro"/>
</dbReference>
<dbReference type="Proteomes" id="UP000030185">
    <property type="component" value="Unassembled WGS sequence"/>
</dbReference>
<dbReference type="InterPro" id="IPR000835">
    <property type="entry name" value="HTH_MarR-typ"/>
</dbReference>
<dbReference type="SUPFAM" id="SSF46785">
    <property type="entry name" value="Winged helix' DNA-binding domain"/>
    <property type="match status" value="1"/>
</dbReference>
<dbReference type="InterPro" id="IPR036390">
    <property type="entry name" value="WH_DNA-bd_sf"/>
</dbReference>
<dbReference type="Pfam" id="PF01047">
    <property type="entry name" value="MarR"/>
    <property type="match status" value="1"/>
</dbReference>